<dbReference type="Proteomes" id="UP000826195">
    <property type="component" value="Unassembled WGS sequence"/>
</dbReference>
<proteinExistence type="predicted"/>
<accession>A0AAV7HE69</accession>
<dbReference type="EMBL" id="JAHXZJ010002982">
    <property type="protein sequence ID" value="KAH0535063.1"/>
    <property type="molecule type" value="Genomic_DNA"/>
</dbReference>
<evidence type="ECO:0000313" key="3">
    <source>
        <dbReference type="Proteomes" id="UP000826195"/>
    </source>
</evidence>
<comment type="caution">
    <text evidence="2">The sequence shown here is derived from an EMBL/GenBank/DDBJ whole genome shotgun (WGS) entry which is preliminary data.</text>
</comment>
<sequence>MQYNTKKTTSSLRYDIKNKHPEKCQATTLINEIDSDSQSEAENGLSTQENSNKRPRLSIPRKEYYSLNDTDNPCCREYSAKIVGKTVSYPQCSTKYHPSCAFLTGTNSSGVFTRCCSHRPASPLPFLIEALKESIIEELNSSLQDIIVTSVNKAIGPLIQSTMQPQISSLKRNLEDTVNKHLGAFNKKVDAKLNKVHNSIAATTSVLIQRVDDIES</sequence>
<reference evidence="2 3" key="1">
    <citation type="journal article" date="2021" name="J. Hered.">
        <title>A chromosome-level genome assembly of the parasitoid wasp, Cotesia glomerata (Hymenoptera: Braconidae).</title>
        <authorList>
            <person name="Pinto B.J."/>
            <person name="Weis J.J."/>
            <person name="Gamble T."/>
            <person name="Ode P.J."/>
            <person name="Paul R."/>
            <person name="Zaspel J.M."/>
        </authorList>
    </citation>
    <scope>NUCLEOTIDE SEQUENCE [LARGE SCALE GENOMIC DNA]</scope>
    <source>
        <strain evidence="2">CgM1</strain>
    </source>
</reference>
<evidence type="ECO:0000256" key="1">
    <source>
        <dbReference type="SAM" id="MobiDB-lite"/>
    </source>
</evidence>
<name>A0AAV7HE69_COTGL</name>
<keyword evidence="3" id="KW-1185">Reference proteome</keyword>
<evidence type="ECO:0000313" key="2">
    <source>
        <dbReference type="EMBL" id="KAH0535063.1"/>
    </source>
</evidence>
<protein>
    <submittedName>
        <fullName evidence="2">Uncharacterized protein</fullName>
    </submittedName>
</protein>
<feature type="region of interest" description="Disordered" evidence="1">
    <location>
        <begin position="30"/>
        <end position="59"/>
    </location>
</feature>
<organism evidence="2 3">
    <name type="scientific">Cotesia glomerata</name>
    <name type="common">Lepidopteran parasitic wasp</name>
    <name type="synonym">Apanteles glomeratus</name>
    <dbReference type="NCBI Taxonomy" id="32391"/>
    <lineage>
        <taxon>Eukaryota</taxon>
        <taxon>Metazoa</taxon>
        <taxon>Ecdysozoa</taxon>
        <taxon>Arthropoda</taxon>
        <taxon>Hexapoda</taxon>
        <taxon>Insecta</taxon>
        <taxon>Pterygota</taxon>
        <taxon>Neoptera</taxon>
        <taxon>Endopterygota</taxon>
        <taxon>Hymenoptera</taxon>
        <taxon>Apocrita</taxon>
        <taxon>Ichneumonoidea</taxon>
        <taxon>Braconidae</taxon>
        <taxon>Microgastrinae</taxon>
        <taxon>Cotesia</taxon>
    </lineage>
</organism>
<feature type="compositionally biased region" description="Polar residues" evidence="1">
    <location>
        <begin position="40"/>
        <end position="50"/>
    </location>
</feature>
<gene>
    <name evidence="2" type="ORF">KQX54_012798</name>
</gene>
<dbReference type="AlphaFoldDB" id="A0AAV7HE69"/>